<proteinExistence type="predicted"/>
<keyword evidence="3" id="KW-1185">Reference proteome</keyword>
<name>A0A151WVT3_9HYME</name>
<keyword evidence="1" id="KW-0472">Membrane</keyword>
<keyword evidence="1" id="KW-1133">Transmembrane helix</keyword>
<feature type="non-terminal residue" evidence="2">
    <location>
        <position position="1"/>
    </location>
</feature>
<organism evidence="2 3">
    <name type="scientific">Mycetomoellerius zeteki</name>
    <dbReference type="NCBI Taxonomy" id="64791"/>
    <lineage>
        <taxon>Eukaryota</taxon>
        <taxon>Metazoa</taxon>
        <taxon>Ecdysozoa</taxon>
        <taxon>Arthropoda</taxon>
        <taxon>Hexapoda</taxon>
        <taxon>Insecta</taxon>
        <taxon>Pterygota</taxon>
        <taxon>Neoptera</taxon>
        <taxon>Endopterygota</taxon>
        <taxon>Hymenoptera</taxon>
        <taxon>Apocrita</taxon>
        <taxon>Aculeata</taxon>
        <taxon>Formicoidea</taxon>
        <taxon>Formicidae</taxon>
        <taxon>Myrmicinae</taxon>
        <taxon>Mycetomoellerius</taxon>
    </lineage>
</organism>
<evidence type="ECO:0000256" key="1">
    <source>
        <dbReference type="SAM" id="Phobius"/>
    </source>
</evidence>
<dbReference type="EMBL" id="KQ982693">
    <property type="protein sequence ID" value="KYQ51993.1"/>
    <property type="molecule type" value="Genomic_DNA"/>
</dbReference>
<feature type="transmembrane region" description="Helical" evidence="1">
    <location>
        <begin position="205"/>
        <end position="229"/>
    </location>
</feature>
<reference evidence="2 3" key="1">
    <citation type="submission" date="2015-09" db="EMBL/GenBank/DDBJ databases">
        <title>Trachymyrmex zeteki WGS genome.</title>
        <authorList>
            <person name="Nygaard S."/>
            <person name="Hu H."/>
            <person name="Boomsma J."/>
            <person name="Zhang G."/>
        </authorList>
    </citation>
    <scope>NUCLEOTIDE SEQUENCE [LARGE SCALE GENOMIC DNA]</scope>
    <source>
        <strain evidence="2">Tzet28-1</strain>
        <tissue evidence="2">Whole body</tissue>
    </source>
</reference>
<evidence type="ECO:0000313" key="3">
    <source>
        <dbReference type="Proteomes" id="UP000075809"/>
    </source>
</evidence>
<gene>
    <name evidence="2" type="ORF">ALC60_08897</name>
</gene>
<sequence>HTHPIATLALLTLSLTCSLSPPYLVITYPKYLYSFTSSILFSPHHQNLSFSLPPSFLNTITLDFSTLNSSFFPSKYLFTLLIISLNPSSSSASSTMSSAYSIDHILSFPTLIPPFPFFNSSSISAMYMLNRVGLIGQPCLTPFPTQNSFDTFSPILTTHLVSSYTSITLSIKPSLTPLFPIISHKTFLSTLSKAAFKSMKNAHTFFFLFNLLPTTYFKILTFSTVPLPFLKPACDLLHPSFISISFTILLFKIFAYILYPVLVIVTPL</sequence>
<keyword evidence="1" id="KW-0812">Transmembrane</keyword>
<feature type="transmembrane region" description="Helical" evidence="1">
    <location>
        <begin position="241"/>
        <end position="265"/>
    </location>
</feature>
<dbReference type="AlphaFoldDB" id="A0A151WVT3"/>
<accession>A0A151WVT3</accession>
<protein>
    <submittedName>
        <fullName evidence="2">Uncharacterized protein</fullName>
    </submittedName>
</protein>
<evidence type="ECO:0000313" key="2">
    <source>
        <dbReference type="EMBL" id="KYQ51993.1"/>
    </source>
</evidence>
<feature type="transmembrane region" description="Helical" evidence="1">
    <location>
        <begin position="6"/>
        <end position="26"/>
    </location>
</feature>
<dbReference type="Proteomes" id="UP000075809">
    <property type="component" value="Unassembled WGS sequence"/>
</dbReference>